<feature type="compositionally biased region" description="Basic and acidic residues" evidence="7">
    <location>
        <begin position="214"/>
        <end position="225"/>
    </location>
</feature>
<keyword evidence="5" id="KW-0508">mRNA splicing</keyword>
<evidence type="ECO:0000256" key="3">
    <source>
        <dbReference type="ARBA" id="ARBA00022737"/>
    </source>
</evidence>
<organism evidence="9 10">
    <name type="scientific">Echinops telfairi</name>
    <name type="common">Lesser hedgehog tenrec</name>
    <dbReference type="NCBI Taxonomy" id="9371"/>
    <lineage>
        <taxon>Eukaryota</taxon>
        <taxon>Metazoa</taxon>
        <taxon>Chordata</taxon>
        <taxon>Craniata</taxon>
        <taxon>Vertebrata</taxon>
        <taxon>Euteleostomi</taxon>
        <taxon>Mammalia</taxon>
        <taxon>Eutheria</taxon>
        <taxon>Afrotheria</taxon>
        <taxon>Tenrecidae</taxon>
        <taxon>Tenrecinae</taxon>
        <taxon>Echinops</taxon>
    </lineage>
</organism>
<feature type="region of interest" description="Disordered" evidence="7">
    <location>
        <begin position="212"/>
        <end position="242"/>
    </location>
</feature>
<proteinExistence type="inferred from homology"/>
<dbReference type="PROSITE" id="PS50102">
    <property type="entry name" value="RRM"/>
    <property type="match status" value="2"/>
</dbReference>
<dbReference type="InterPro" id="IPR000504">
    <property type="entry name" value="RRM_dom"/>
</dbReference>
<dbReference type="PANTHER" id="PTHR15608:SF0">
    <property type="entry name" value="HIV TAT-SPECIFIC FACTOR 1"/>
    <property type="match status" value="1"/>
</dbReference>
<evidence type="ECO:0000313" key="9">
    <source>
        <dbReference type="Proteomes" id="UP000694863"/>
    </source>
</evidence>
<dbReference type="InterPro" id="IPR035979">
    <property type="entry name" value="RBD_domain_sf"/>
</dbReference>
<dbReference type="CDD" id="cd12282">
    <property type="entry name" value="RRM2_TatSF1_like"/>
    <property type="match status" value="1"/>
</dbReference>
<evidence type="ECO:0000256" key="7">
    <source>
        <dbReference type="SAM" id="MobiDB-lite"/>
    </source>
</evidence>
<keyword evidence="9" id="KW-1185">Reference proteome</keyword>
<feature type="region of interest" description="Disordered" evidence="7">
    <location>
        <begin position="563"/>
        <end position="698"/>
    </location>
</feature>
<sequence>MSDSNFSWGEEFDEQLWMQELGGDPQEAPGEKAGPAGQRQADTFKMTLRKKARVPKTTEDVIPGNDGSPDEGASSTTQHEQNVNPGQIKDPPQSEPPKPKRRGVKRKAKSGWLYAEDRNTTNIYVSGLPPDTTVDEFIQFMSKFGIILRDPETDEFKVKLYTDDQGNLSGDALCCYSKRESLQRVLTHLDEDHFRGHKLQAEVAAPQLVEEYEASSKKREEDKTQPEQQKQLDLSAEKKAGQPRMRHERVVILRNVFQRMDLEGDPMVLNEIRGDLRVECAKFGKIKKLTLFDKHPDSMASVRFRNPEDADDCVQNLDGRWFRGQKITAETWDGTTDYQVEETTRKREEESSKVMEACPPEPEANAGSGQLNLASTSKSARPSTRVRHFSEHPATSPMNVAGDMAPEGPGAEKKSEKPEEETSEEESKAGSIQEESEEESEESSSDTESSEGGFWERVSDEGDKEPGNNDAGKEPLKKKFRKCYPENRLRNKSDQDGAEKGSEDKNDPPKESEADLEKEEEHSPANQEAADSENDEEEEDLEMEIDEDECVKELKKILEKELQDLENAELEDDSSDKELDEESSETEFKEVEEKTEEDGDDNVFDDKAGEKEDEDQADAKGPEDAGDQEEDEAGGMLSEDSEEKKDEEDTAGNVLGDAELFDENPDEKSFLSYPENPQEEAPVSIGSSFVLSSDDDDI</sequence>
<dbReference type="PANTHER" id="PTHR15608">
    <property type="entry name" value="SPLICING FACTOR U2AF-ASSOCIATED PROTEIN 2"/>
    <property type="match status" value="1"/>
</dbReference>
<name>A0ABM0J2L8_ECHTE</name>
<evidence type="ECO:0000259" key="8">
    <source>
        <dbReference type="PROSITE" id="PS50102"/>
    </source>
</evidence>
<feature type="region of interest" description="Disordered" evidence="7">
    <location>
        <begin position="333"/>
        <end position="548"/>
    </location>
</feature>
<evidence type="ECO:0000256" key="1">
    <source>
        <dbReference type="ARBA" id="ARBA00007747"/>
    </source>
</evidence>
<dbReference type="InterPro" id="IPR012677">
    <property type="entry name" value="Nucleotide-bd_a/b_plait_sf"/>
</dbReference>
<feature type="compositionally biased region" description="Basic and acidic residues" evidence="7">
    <location>
        <begin position="457"/>
        <end position="523"/>
    </location>
</feature>
<dbReference type="SMART" id="SM00360">
    <property type="entry name" value="RRM"/>
    <property type="match status" value="2"/>
</dbReference>
<keyword evidence="2" id="KW-0507">mRNA processing</keyword>
<evidence type="ECO:0000256" key="5">
    <source>
        <dbReference type="ARBA" id="ARBA00023187"/>
    </source>
</evidence>
<dbReference type="InterPro" id="IPR034392">
    <property type="entry name" value="TatSF1-like_RRM1"/>
</dbReference>
<feature type="domain" description="RRM" evidence="8">
    <location>
        <begin position="249"/>
        <end position="334"/>
    </location>
</feature>
<gene>
    <name evidence="10" type="primary">HTATSF1</name>
</gene>
<evidence type="ECO:0000313" key="10">
    <source>
        <dbReference type="RefSeq" id="XP_004713451.1"/>
    </source>
</evidence>
<feature type="compositionally biased region" description="Basic residues" evidence="7">
    <location>
        <begin position="99"/>
        <end position="109"/>
    </location>
</feature>
<dbReference type="GeneID" id="101642400"/>
<feature type="domain" description="RRM" evidence="8">
    <location>
        <begin position="121"/>
        <end position="206"/>
    </location>
</feature>
<dbReference type="Proteomes" id="UP000694863">
    <property type="component" value="Unplaced"/>
</dbReference>
<evidence type="ECO:0000256" key="6">
    <source>
        <dbReference type="PROSITE-ProRule" id="PRU00176"/>
    </source>
</evidence>
<dbReference type="CDD" id="cd12281">
    <property type="entry name" value="RRM1_TatSF1_like"/>
    <property type="match status" value="1"/>
</dbReference>
<dbReference type="Gene3D" id="3.30.70.330">
    <property type="match status" value="2"/>
</dbReference>
<protein>
    <submittedName>
        <fullName evidence="10">HIV Tat-specific factor 1</fullName>
    </submittedName>
</protein>
<feature type="compositionally biased region" description="Acidic residues" evidence="7">
    <location>
        <begin position="434"/>
        <end position="449"/>
    </location>
</feature>
<dbReference type="Pfam" id="PF00076">
    <property type="entry name" value="RRM_1"/>
    <property type="match status" value="2"/>
</dbReference>
<keyword evidence="4 6" id="KW-0694">RNA-binding</keyword>
<dbReference type="SUPFAM" id="SSF54928">
    <property type="entry name" value="RNA-binding domain, RBD"/>
    <property type="match status" value="2"/>
</dbReference>
<dbReference type="RefSeq" id="XP_004713451.1">
    <property type="nucleotide sequence ID" value="XM_004713394.2"/>
</dbReference>
<evidence type="ECO:0000256" key="2">
    <source>
        <dbReference type="ARBA" id="ARBA00022664"/>
    </source>
</evidence>
<dbReference type="InterPro" id="IPR034393">
    <property type="entry name" value="TatSF1-like"/>
</dbReference>
<feature type="compositionally biased region" description="Acidic residues" evidence="7">
    <location>
        <begin position="593"/>
        <end position="603"/>
    </location>
</feature>
<feature type="compositionally biased region" description="Acidic residues" evidence="7">
    <location>
        <begin position="624"/>
        <end position="650"/>
    </location>
</feature>
<feature type="region of interest" description="Disordered" evidence="7">
    <location>
        <begin position="1"/>
        <end position="111"/>
    </location>
</feature>
<feature type="compositionally biased region" description="Polar residues" evidence="7">
    <location>
        <begin position="73"/>
        <end position="85"/>
    </location>
</feature>
<feature type="compositionally biased region" description="Basic and acidic residues" evidence="7">
    <location>
        <begin position="342"/>
        <end position="353"/>
    </location>
</feature>
<reference evidence="10" key="1">
    <citation type="submission" date="2025-08" db="UniProtKB">
        <authorList>
            <consortium name="RefSeq"/>
        </authorList>
    </citation>
    <scope>IDENTIFICATION</scope>
</reference>
<feature type="compositionally biased region" description="Polar residues" evidence="7">
    <location>
        <begin position="367"/>
        <end position="382"/>
    </location>
</feature>
<evidence type="ECO:0000256" key="4">
    <source>
        <dbReference type="ARBA" id="ARBA00022884"/>
    </source>
</evidence>
<feature type="compositionally biased region" description="Acidic residues" evidence="7">
    <location>
        <begin position="530"/>
        <end position="548"/>
    </location>
</feature>
<accession>A0ABM0J2L8</accession>
<comment type="similarity">
    <text evidence="1">Belongs to the HTATSF1 family.</text>
</comment>
<feature type="compositionally biased region" description="Acidic residues" evidence="7">
    <location>
        <begin position="564"/>
        <end position="585"/>
    </location>
</feature>
<keyword evidence="3" id="KW-0677">Repeat</keyword>